<evidence type="ECO:0000259" key="6">
    <source>
        <dbReference type="PROSITE" id="PS51352"/>
    </source>
</evidence>
<dbReference type="PROSITE" id="PS51352">
    <property type="entry name" value="THIOREDOXIN_2"/>
    <property type="match status" value="1"/>
</dbReference>
<dbReference type="GO" id="GO:0015035">
    <property type="term" value="F:protein-disulfide reductase activity"/>
    <property type="evidence" value="ECO:0007669"/>
    <property type="project" value="TreeGrafter"/>
</dbReference>
<comment type="similarity">
    <text evidence="1">Belongs to the thioredoxin family.</text>
</comment>
<evidence type="ECO:0000256" key="2">
    <source>
        <dbReference type="ARBA" id="ARBA00022448"/>
    </source>
</evidence>
<dbReference type="InterPro" id="IPR017937">
    <property type="entry name" value="Thioredoxin_CS"/>
</dbReference>
<dbReference type="AlphaFoldDB" id="C7NK80"/>
<dbReference type="PANTHER" id="PTHR45663:SF11">
    <property type="entry name" value="GEO12009P1"/>
    <property type="match status" value="1"/>
</dbReference>
<evidence type="ECO:0000313" key="7">
    <source>
        <dbReference type="EMBL" id="ACV05467.1"/>
    </source>
</evidence>
<dbReference type="eggNOG" id="COG0526">
    <property type="taxonomic scope" value="Bacteria"/>
</dbReference>
<sequence length="137" mass="14226">MGRARVVSTSGTADPPGVAEPLARVRRVEDLSGLMGERGRTVVVCFSGSWCGSCSLFEPTFEAVAGELADPERAFALVDTQELPALATAYAIQTVPTVVVLRDGVVVDRINGVVTARELRRRVSAGGTAGAGPTVAQ</sequence>
<dbReference type="CDD" id="cd02947">
    <property type="entry name" value="TRX_family"/>
    <property type="match status" value="1"/>
</dbReference>
<dbReference type="PROSITE" id="PS00194">
    <property type="entry name" value="THIOREDOXIN_1"/>
    <property type="match status" value="1"/>
</dbReference>
<dbReference type="KEGG" id="kse:Ksed_03920"/>
<proteinExistence type="inferred from homology"/>
<feature type="domain" description="Thioredoxin" evidence="6">
    <location>
        <begin position="8"/>
        <end position="128"/>
    </location>
</feature>
<dbReference type="GO" id="GO:0005737">
    <property type="term" value="C:cytoplasm"/>
    <property type="evidence" value="ECO:0007669"/>
    <property type="project" value="TreeGrafter"/>
</dbReference>
<keyword evidence="3" id="KW-0249">Electron transport</keyword>
<keyword evidence="5" id="KW-0676">Redox-active center</keyword>
<dbReference type="Proteomes" id="UP000006666">
    <property type="component" value="Chromosome"/>
</dbReference>
<dbReference type="Gene3D" id="3.40.30.10">
    <property type="entry name" value="Glutaredoxin"/>
    <property type="match status" value="1"/>
</dbReference>
<dbReference type="STRING" id="478801.Ksed_03920"/>
<name>C7NK80_KYTSD</name>
<evidence type="ECO:0000256" key="1">
    <source>
        <dbReference type="ARBA" id="ARBA00008987"/>
    </source>
</evidence>
<dbReference type="Pfam" id="PF00085">
    <property type="entry name" value="Thioredoxin"/>
    <property type="match status" value="1"/>
</dbReference>
<dbReference type="EMBL" id="CP001686">
    <property type="protein sequence ID" value="ACV05467.1"/>
    <property type="molecule type" value="Genomic_DNA"/>
</dbReference>
<keyword evidence="4" id="KW-1015">Disulfide bond</keyword>
<reference evidence="7 8" key="1">
    <citation type="journal article" date="2009" name="Stand. Genomic Sci.">
        <title>Complete genome sequence of Kytococcus sedentarius type strain (541).</title>
        <authorList>
            <person name="Sims D."/>
            <person name="Brettin T."/>
            <person name="Detter J.C."/>
            <person name="Han C."/>
            <person name="Lapidus A."/>
            <person name="Copeland A."/>
            <person name="Glavina Del Rio T."/>
            <person name="Nolan M."/>
            <person name="Chen F."/>
            <person name="Lucas S."/>
            <person name="Tice H."/>
            <person name="Cheng J.F."/>
            <person name="Bruce D."/>
            <person name="Goodwin L."/>
            <person name="Pitluck S."/>
            <person name="Ovchinnikova G."/>
            <person name="Pati A."/>
            <person name="Ivanova N."/>
            <person name="Mavrommatis K."/>
            <person name="Chen A."/>
            <person name="Palaniappan K."/>
            <person name="D'haeseleer P."/>
            <person name="Chain P."/>
            <person name="Bristow J."/>
            <person name="Eisen J.A."/>
            <person name="Markowitz V."/>
            <person name="Hugenholtz P."/>
            <person name="Schneider S."/>
            <person name="Goker M."/>
            <person name="Pukall R."/>
            <person name="Kyrpides N.C."/>
            <person name="Klenk H.P."/>
        </authorList>
    </citation>
    <scope>NUCLEOTIDE SEQUENCE [LARGE SCALE GENOMIC DNA]</scope>
    <source>
        <strain evidence="8">ATCC 14392 / DSM 20547 / JCM 11482 / CCUG 33030 / NBRC 15357 / NCTC 11040 / CCM 314 / 541</strain>
    </source>
</reference>
<evidence type="ECO:0000256" key="5">
    <source>
        <dbReference type="ARBA" id="ARBA00023284"/>
    </source>
</evidence>
<accession>C7NK80</accession>
<organism evidence="7 8">
    <name type="scientific">Kytococcus sedentarius (strain ATCC 14392 / DSM 20547 / JCM 11482 / CCUG 33030 / NBRC 15357 / NCTC 11040 / CCM 314 / 541)</name>
    <name type="common">Micrococcus sedentarius</name>
    <dbReference type="NCBI Taxonomy" id="478801"/>
    <lineage>
        <taxon>Bacteria</taxon>
        <taxon>Bacillati</taxon>
        <taxon>Actinomycetota</taxon>
        <taxon>Actinomycetes</taxon>
        <taxon>Micrococcales</taxon>
        <taxon>Kytococcaceae</taxon>
        <taxon>Kytococcus</taxon>
    </lineage>
</organism>
<keyword evidence="8" id="KW-1185">Reference proteome</keyword>
<dbReference type="SUPFAM" id="SSF52833">
    <property type="entry name" value="Thioredoxin-like"/>
    <property type="match status" value="1"/>
</dbReference>
<dbReference type="PANTHER" id="PTHR45663">
    <property type="entry name" value="GEO12009P1"/>
    <property type="match status" value="1"/>
</dbReference>
<keyword evidence="2" id="KW-0813">Transport</keyword>
<evidence type="ECO:0000256" key="4">
    <source>
        <dbReference type="ARBA" id="ARBA00023157"/>
    </source>
</evidence>
<dbReference type="InterPro" id="IPR013766">
    <property type="entry name" value="Thioredoxin_domain"/>
</dbReference>
<gene>
    <name evidence="7" type="ordered locus">Ksed_03920</name>
</gene>
<evidence type="ECO:0000313" key="8">
    <source>
        <dbReference type="Proteomes" id="UP000006666"/>
    </source>
</evidence>
<dbReference type="InterPro" id="IPR036249">
    <property type="entry name" value="Thioredoxin-like_sf"/>
</dbReference>
<protein>
    <submittedName>
        <fullName evidence="7">Thioredoxin</fullName>
    </submittedName>
</protein>
<dbReference type="HOGENOM" id="CLU_1862562_0_0_11"/>
<evidence type="ECO:0000256" key="3">
    <source>
        <dbReference type="ARBA" id="ARBA00022982"/>
    </source>
</evidence>